<evidence type="ECO:0000313" key="12">
    <source>
        <dbReference type="Proteomes" id="UP000199058"/>
    </source>
</evidence>
<keyword evidence="6 9" id="KW-0812">Transmembrane</keyword>
<proteinExistence type="inferred from homology"/>
<dbReference type="InterPro" id="IPR045584">
    <property type="entry name" value="Pilin-like"/>
</dbReference>
<dbReference type="NCBIfam" id="TIGR01707">
    <property type="entry name" value="gspI"/>
    <property type="match status" value="1"/>
</dbReference>
<keyword evidence="5 9" id="KW-0997">Cell inner membrane</keyword>
<dbReference type="InterPro" id="IPR003413">
    <property type="entry name" value="T2SS_GspI_C"/>
</dbReference>
<dbReference type="RefSeq" id="WP_091961070.1">
    <property type="nucleotide sequence ID" value="NZ_FOLH01000002.1"/>
</dbReference>
<dbReference type="PANTHER" id="PTHR38779">
    <property type="entry name" value="TYPE II SECRETION SYSTEM PROTEIN I-RELATED"/>
    <property type="match status" value="1"/>
</dbReference>
<dbReference type="InterPro" id="IPR012902">
    <property type="entry name" value="N_methyl_site"/>
</dbReference>
<keyword evidence="3" id="KW-1003">Cell membrane</keyword>
<evidence type="ECO:0000256" key="3">
    <source>
        <dbReference type="ARBA" id="ARBA00022475"/>
    </source>
</evidence>
<dbReference type="STRING" id="1122252.SAMN05660443_1373"/>
<dbReference type="Pfam" id="PF07963">
    <property type="entry name" value="N_methyl"/>
    <property type="match status" value="1"/>
</dbReference>
<keyword evidence="4 9" id="KW-0488">Methylation</keyword>
<dbReference type="GO" id="GO:0015628">
    <property type="term" value="P:protein secretion by the type II secretion system"/>
    <property type="evidence" value="ECO:0007669"/>
    <property type="project" value="UniProtKB-UniRule"/>
</dbReference>
<dbReference type="AlphaFoldDB" id="A0A1I1G2X2"/>
<dbReference type="PROSITE" id="PS00409">
    <property type="entry name" value="PROKAR_NTER_METHYL"/>
    <property type="match status" value="1"/>
</dbReference>
<name>A0A1I1G2X2_9GAMM</name>
<evidence type="ECO:0000256" key="6">
    <source>
        <dbReference type="ARBA" id="ARBA00022692"/>
    </source>
</evidence>
<evidence type="ECO:0000256" key="1">
    <source>
        <dbReference type="ARBA" id="ARBA00004377"/>
    </source>
</evidence>
<feature type="domain" description="Type II secretion system protein GspI C-terminal" evidence="10">
    <location>
        <begin position="49"/>
        <end position="126"/>
    </location>
</feature>
<dbReference type="PANTHER" id="PTHR38779:SF2">
    <property type="entry name" value="TYPE II SECRETION SYSTEM PROTEIN I-RELATED"/>
    <property type="match status" value="1"/>
</dbReference>
<evidence type="ECO:0000256" key="4">
    <source>
        <dbReference type="ARBA" id="ARBA00022481"/>
    </source>
</evidence>
<gene>
    <name evidence="11" type="ORF">SAMN05660443_1373</name>
</gene>
<dbReference type="Gene3D" id="3.30.1300.30">
    <property type="entry name" value="GSPII I/J protein-like"/>
    <property type="match status" value="1"/>
</dbReference>
<comment type="subcellular location">
    <subcellularLocation>
        <location evidence="1 9">Cell inner membrane</location>
        <topology evidence="1 9">Single-pass membrane protein</topology>
    </subcellularLocation>
</comment>
<dbReference type="InterPro" id="IPR010052">
    <property type="entry name" value="T2SS_protein-GspI"/>
</dbReference>
<evidence type="ECO:0000256" key="5">
    <source>
        <dbReference type="ARBA" id="ARBA00022519"/>
    </source>
</evidence>
<dbReference type="OrthoDB" id="6119616at2"/>
<keyword evidence="8 9" id="KW-0472">Membrane</keyword>
<protein>
    <recommendedName>
        <fullName evidence="9">Type II secretion system protein I</fullName>
        <shortName evidence="9">T2SS minor pseudopilin I</shortName>
    </recommendedName>
</protein>
<dbReference type="GO" id="GO:0005886">
    <property type="term" value="C:plasma membrane"/>
    <property type="evidence" value="ECO:0007669"/>
    <property type="project" value="UniProtKB-SubCell"/>
</dbReference>
<evidence type="ECO:0000313" key="11">
    <source>
        <dbReference type="EMBL" id="SFC05954.1"/>
    </source>
</evidence>
<dbReference type="Proteomes" id="UP000199058">
    <property type="component" value="Unassembled WGS sequence"/>
</dbReference>
<comment type="similarity">
    <text evidence="2 9">Belongs to the GSP I family.</text>
</comment>
<comment type="PTM">
    <text evidence="9">Cleaved by prepilin peptidase.</text>
</comment>
<organism evidence="11 12">
    <name type="scientific">Marinospirillum celere</name>
    <dbReference type="NCBI Taxonomy" id="1122252"/>
    <lineage>
        <taxon>Bacteria</taxon>
        <taxon>Pseudomonadati</taxon>
        <taxon>Pseudomonadota</taxon>
        <taxon>Gammaproteobacteria</taxon>
        <taxon>Oceanospirillales</taxon>
        <taxon>Oceanospirillaceae</taxon>
        <taxon>Marinospirillum</taxon>
    </lineage>
</organism>
<evidence type="ECO:0000259" key="10">
    <source>
        <dbReference type="Pfam" id="PF02501"/>
    </source>
</evidence>
<comment type="subunit">
    <text evidence="9">Type II secretion is composed of four main components: the outer membrane complex, the inner membrane complex, the cytoplasmic secretion ATPase and the periplasm-spanning pseudopilus.</text>
</comment>
<comment type="function">
    <text evidence="9">Component of the type II secretion system required for the energy-dependent secretion of extracellular factors such as proteases and toxins from the periplasm.</text>
</comment>
<keyword evidence="7 9" id="KW-1133">Transmembrane helix</keyword>
<evidence type="ECO:0000256" key="2">
    <source>
        <dbReference type="ARBA" id="ARBA00008358"/>
    </source>
</evidence>
<dbReference type="GO" id="GO:0015627">
    <property type="term" value="C:type II protein secretion system complex"/>
    <property type="evidence" value="ECO:0007669"/>
    <property type="project" value="UniProtKB-UniRule"/>
</dbReference>
<sequence length="128" mass="14425">MITSLHKPEHQQQGLTLIEVLVALFILALLAGIANEVVSRSIDIRLAAEQRALGQLCADNLLVEWMLREDWPEVGRDEGQESYGDQACYWRVDIQGTPLPTMRRVDIQVFASSDRRYQLAEVSGFVGQ</sequence>
<dbReference type="NCBIfam" id="TIGR02532">
    <property type="entry name" value="IV_pilin_GFxxxE"/>
    <property type="match status" value="1"/>
</dbReference>
<feature type="transmembrane region" description="Helical" evidence="9">
    <location>
        <begin position="20"/>
        <end position="38"/>
    </location>
</feature>
<evidence type="ECO:0000256" key="8">
    <source>
        <dbReference type="ARBA" id="ARBA00023136"/>
    </source>
</evidence>
<evidence type="ECO:0000256" key="7">
    <source>
        <dbReference type="ARBA" id="ARBA00022989"/>
    </source>
</evidence>
<keyword evidence="12" id="KW-1185">Reference proteome</keyword>
<dbReference type="EMBL" id="FOLH01000002">
    <property type="protein sequence ID" value="SFC05954.1"/>
    <property type="molecule type" value="Genomic_DNA"/>
</dbReference>
<dbReference type="Pfam" id="PF02501">
    <property type="entry name" value="T2SSI"/>
    <property type="match status" value="1"/>
</dbReference>
<evidence type="ECO:0000256" key="9">
    <source>
        <dbReference type="RuleBase" id="RU368030"/>
    </source>
</evidence>
<accession>A0A1I1G2X2</accession>
<reference evidence="11 12" key="1">
    <citation type="submission" date="2016-10" db="EMBL/GenBank/DDBJ databases">
        <authorList>
            <person name="de Groot N.N."/>
        </authorList>
    </citation>
    <scope>NUCLEOTIDE SEQUENCE [LARGE SCALE GENOMIC DNA]</scope>
    <source>
        <strain evidence="11 12">DSM 18438</strain>
    </source>
</reference>
<dbReference type="SUPFAM" id="SSF54523">
    <property type="entry name" value="Pili subunits"/>
    <property type="match status" value="1"/>
</dbReference>